<evidence type="ECO:0008006" key="4">
    <source>
        <dbReference type="Google" id="ProtNLM"/>
    </source>
</evidence>
<dbReference type="RefSeq" id="WP_369497786.1">
    <property type="nucleotide sequence ID" value="NZ_JBFZPZ010000007.1"/>
</dbReference>
<keyword evidence="3" id="KW-1185">Reference proteome</keyword>
<evidence type="ECO:0000313" key="3">
    <source>
        <dbReference type="Proteomes" id="UP001561463"/>
    </source>
</evidence>
<proteinExistence type="predicted"/>
<feature type="chain" id="PRO_5046278661" description="Type 1 fimbrial protein" evidence="1">
    <location>
        <begin position="26"/>
        <end position="108"/>
    </location>
</feature>
<evidence type="ECO:0000256" key="1">
    <source>
        <dbReference type="SAM" id="SignalP"/>
    </source>
</evidence>
<accession>A0ABV4A777</accession>
<feature type="signal peptide" evidence="1">
    <location>
        <begin position="1"/>
        <end position="25"/>
    </location>
</feature>
<organism evidence="2 3">
    <name type="scientific">Pseudenterobacter timonensis</name>
    <dbReference type="NCBI Taxonomy" id="1755099"/>
    <lineage>
        <taxon>Bacteria</taxon>
        <taxon>Pseudomonadati</taxon>
        <taxon>Pseudomonadota</taxon>
        <taxon>Gammaproteobacteria</taxon>
        <taxon>Enterobacterales</taxon>
        <taxon>Enterobacteriaceae</taxon>
        <taxon>Pseudenterobacter</taxon>
    </lineage>
</organism>
<keyword evidence="1" id="KW-0732">Signal</keyword>
<name>A0ABV4A777_9ENTR</name>
<reference evidence="2 3" key="1">
    <citation type="submission" date="2024-03" db="EMBL/GenBank/DDBJ databases">
        <title>Role of Flies in the Dissemination of Carbapenem-Resistant Enterobacteriaceae (CRE): An Epidemiological and Genomic Study in China.</title>
        <authorList>
            <person name="Chen K."/>
            <person name="Zhang R."/>
            <person name="Chen S."/>
        </authorList>
    </citation>
    <scope>NUCLEOTIDE SEQUENCE [LARGE SCALE GENOMIC DNA]</scope>
    <source>
        <strain evidence="3">fly-313</strain>
    </source>
</reference>
<dbReference type="EMBL" id="JBFZPZ010000007">
    <property type="protein sequence ID" value="MEX9253027.1"/>
    <property type="molecule type" value="Genomic_DNA"/>
</dbReference>
<evidence type="ECO:0000313" key="2">
    <source>
        <dbReference type="EMBL" id="MEX9253027.1"/>
    </source>
</evidence>
<gene>
    <name evidence="2" type="ORF">AB7Z85_10980</name>
</gene>
<comment type="caution">
    <text evidence="2">The sequence shown here is derived from an EMBL/GenBank/DDBJ whole genome shotgun (WGS) entry which is preliminary data.</text>
</comment>
<dbReference type="Proteomes" id="UP001561463">
    <property type="component" value="Unassembled WGS sequence"/>
</dbReference>
<protein>
    <recommendedName>
        <fullName evidence="4">Type 1 fimbrial protein</fullName>
    </recommendedName>
</protein>
<sequence>MVMSISRTTTGLALFSLCALHSAVAASPGESGVIHFYGRVVESPCELTSHPNQIAVTCRDPDKGTISTRKMRYGELMQATQPFPRNVSISMHYLDPKKSLAVVKLTYQ</sequence>